<proteinExistence type="predicted"/>
<dbReference type="OrthoDB" id="2339965at2"/>
<protein>
    <submittedName>
        <fullName evidence="1">Uncharacterized protein</fullName>
    </submittedName>
</protein>
<gene>
    <name evidence="1" type="ORF">SAMN02910432_00418</name>
</gene>
<evidence type="ECO:0000313" key="1">
    <source>
        <dbReference type="EMBL" id="SFG22391.1"/>
    </source>
</evidence>
<dbReference type="Proteomes" id="UP000182635">
    <property type="component" value="Unassembled WGS sequence"/>
</dbReference>
<accession>A0A1I2Q9S2</accession>
<reference evidence="2" key="1">
    <citation type="submission" date="2016-10" db="EMBL/GenBank/DDBJ databases">
        <authorList>
            <person name="Varghese N."/>
            <person name="Submissions S."/>
        </authorList>
    </citation>
    <scope>NUCLEOTIDE SEQUENCE [LARGE SCALE GENOMIC DNA]</scope>
    <source>
        <strain evidence="2">DSM 20403</strain>
    </source>
</reference>
<dbReference type="RefSeq" id="WP_046922001.1">
    <property type="nucleotide sequence ID" value="NZ_AYYL01000011.1"/>
</dbReference>
<dbReference type="AlphaFoldDB" id="A0A1I2Q9S2"/>
<evidence type="ECO:0000313" key="2">
    <source>
        <dbReference type="Proteomes" id="UP000182635"/>
    </source>
</evidence>
<organism evidence="1 2">
    <name type="scientific">Ligilactobacillus ruminis DSM 20403 = NBRC 102161</name>
    <dbReference type="NCBI Taxonomy" id="1423798"/>
    <lineage>
        <taxon>Bacteria</taxon>
        <taxon>Bacillati</taxon>
        <taxon>Bacillota</taxon>
        <taxon>Bacilli</taxon>
        <taxon>Lactobacillales</taxon>
        <taxon>Lactobacillaceae</taxon>
        <taxon>Ligilactobacillus</taxon>
    </lineage>
</organism>
<dbReference type="EMBL" id="FOPI01000006">
    <property type="protein sequence ID" value="SFG22391.1"/>
    <property type="molecule type" value="Genomic_DNA"/>
</dbReference>
<name>A0A1I2Q9S2_9LACO</name>
<sequence>MNTKIFVTPPHVQTEVQKMNRIFDTPAKRAYVADKVRLNLSDKTKRDFYSESLAESFKLQGLNNTNQDEYAQKIVAFYFYAQQVYYNGKSMLDDFIVNNGKLTHYFSTYR</sequence>